<sequence length="176" mass="19352">MKRSTALLALLLPLSVNAYAVSGEGYLGVFGGSMLADGLETNQADPRIVTLGRKLNSRVAVQLEYSDAESFRTRVSDSSGVETPCAAEYKSTAAYVVLTQPAGRLIDFSFKLGYVDIDYDFDKSLTREQRERYNDQSQSFGGGLTIKISKDMVLKTEYTQLKDDVYYLTAGVELAL</sequence>
<evidence type="ECO:0008006" key="4">
    <source>
        <dbReference type="Google" id="ProtNLM"/>
    </source>
</evidence>
<evidence type="ECO:0000313" key="2">
    <source>
        <dbReference type="EMBL" id="MBB1486396.1"/>
    </source>
</evidence>
<reference evidence="2 3" key="1">
    <citation type="submission" date="2020-08" db="EMBL/GenBank/DDBJ databases">
        <title>Oceanospirillum sp. nov. isolated from marine sediment.</title>
        <authorList>
            <person name="Ji X."/>
        </authorList>
    </citation>
    <scope>NUCLEOTIDE SEQUENCE [LARGE SCALE GENOMIC DNA]</scope>
    <source>
        <strain evidence="2 3">D5</strain>
    </source>
</reference>
<dbReference type="EMBL" id="JACJFM010000007">
    <property type="protein sequence ID" value="MBB1486396.1"/>
    <property type="molecule type" value="Genomic_DNA"/>
</dbReference>
<evidence type="ECO:0000313" key="3">
    <source>
        <dbReference type="Proteomes" id="UP000565262"/>
    </source>
</evidence>
<keyword evidence="1" id="KW-0732">Signal</keyword>
<feature type="chain" id="PRO_5032640535" description="Outer membrane protein beta-barrel domain-containing protein" evidence="1">
    <location>
        <begin position="21"/>
        <end position="176"/>
    </location>
</feature>
<organism evidence="2 3">
    <name type="scientific">Oceanospirillum sediminis</name>
    <dbReference type="NCBI Taxonomy" id="2760088"/>
    <lineage>
        <taxon>Bacteria</taxon>
        <taxon>Pseudomonadati</taxon>
        <taxon>Pseudomonadota</taxon>
        <taxon>Gammaproteobacteria</taxon>
        <taxon>Oceanospirillales</taxon>
        <taxon>Oceanospirillaceae</taxon>
        <taxon>Oceanospirillum</taxon>
    </lineage>
</organism>
<dbReference type="AlphaFoldDB" id="A0A839IQ93"/>
<dbReference type="RefSeq" id="WP_182808186.1">
    <property type="nucleotide sequence ID" value="NZ_JACJFM010000007.1"/>
</dbReference>
<protein>
    <recommendedName>
        <fullName evidence="4">Outer membrane protein beta-barrel domain-containing protein</fullName>
    </recommendedName>
</protein>
<accession>A0A839IQ93</accession>
<feature type="signal peptide" evidence="1">
    <location>
        <begin position="1"/>
        <end position="20"/>
    </location>
</feature>
<dbReference type="Gene3D" id="2.40.160.20">
    <property type="match status" value="1"/>
</dbReference>
<proteinExistence type="predicted"/>
<gene>
    <name evidence="2" type="ORF">H4O21_07220</name>
</gene>
<dbReference type="Proteomes" id="UP000565262">
    <property type="component" value="Unassembled WGS sequence"/>
</dbReference>
<comment type="caution">
    <text evidence="2">The sequence shown here is derived from an EMBL/GenBank/DDBJ whole genome shotgun (WGS) entry which is preliminary data.</text>
</comment>
<keyword evidence="3" id="KW-1185">Reference proteome</keyword>
<evidence type="ECO:0000256" key="1">
    <source>
        <dbReference type="SAM" id="SignalP"/>
    </source>
</evidence>
<name>A0A839IQ93_9GAMM</name>
<dbReference type="SUPFAM" id="SSF56925">
    <property type="entry name" value="OMPA-like"/>
    <property type="match status" value="1"/>
</dbReference>
<dbReference type="InterPro" id="IPR011250">
    <property type="entry name" value="OMP/PagP_B-barrel"/>
</dbReference>